<dbReference type="InterPro" id="IPR002656">
    <property type="entry name" value="Acyl_transf_3_dom"/>
</dbReference>
<feature type="domain" description="Acyltransferase 3" evidence="2">
    <location>
        <begin position="26"/>
        <end position="364"/>
    </location>
</feature>
<feature type="transmembrane region" description="Helical" evidence="1">
    <location>
        <begin position="350"/>
        <end position="371"/>
    </location>
</feature>
<dbReference type="GO" id="GO:0016020">
    <property type="term" value="C:membrane"/>
    <property type="evidence" value="ECO:0007669"/>
    <property type="project" value="TreeGrafter"/>
</dbReference>
<protein>
    <submittedName>
        <fullName evidence="3">O-acetyltransferase OatA</fullName>
        <ecNumber evidence="3">2.3.1.-</ecNumber>
    </submittedName>
</protein>
<reference evidence="3 4" key="1">
    <citation type="submission" date="2019-02" db="EMBL/GenBank/DDBJ databases">
        <title>Deep-cultivation of Planctomycetes and their phenomic and genomic characterization uncovers novel biology.</title>
        <authorList>
            <person name="Wiegand S."/>
            <person name="Jogler M."/>
            <person name="Boedeker C."/>
            <person name="Pinto D."/>
            <person name="Vollmers J."/>
            <person name="Rivas-Marin E."/>
            <person name="Kohn T."/>
            <person name="Peeters S.H."/>
            <person name="Heuer A."/>
            <person name="Rast P."/>
            <person name="Oberbeckmann S."/>
            <person name="Bunk B."/>
            <person name="Jeske O."/>
            <person name="Meyerdierks A."/>
            <person name="Storesund J.E."/>
            <person name="Kallscheuer N."/>
            <person name="Luecker S."/>
            <person name="Lage O.M."/>
            <person name="Pohl T."/>
            <person name="Merkel B.J."/>
            <person name="Hornburger P."/>
            <person name="Mueller R.-W."/>
            <person name="Bruemmer F."/>
            <person name="Labrenz M."/>
            <person name="Spormann A.M."/>
            <person name="Op Den Camp H."/>
            <person name="Overmann J."/>
            <person name="Amann R."/>
            <person name="Jetten M.S.M."/>
            <person name="Mascher T."/>
            <person name="Medema M.H."/>
            <person name="Devos D.P."/>
            <person name="Kaster A.-K."/>
            <person name="Ovreas L."/>
            <person name="Rohde M."/>
            <person name="Galperin M.Y."/>
            <person name="Jogler C."/>
        </authorList>
    </citation>
    <scope>NUCLEOTIDE SEQUENCE [LARGE SCALE GENOMIC DNA]</scope>
    <source>
        <strain evidence="3 4">Pla52o</strain>
    </source>
</reference>
<feature type="transmembrane region" description="Helical" evidence="1">
    <location>
        <begin position="188"/>
        <end position="208"/>
    </location>
</feature>
<keyword evidence="1" id="KW-0472">Membrane</keyword>
<dbReference type="GO" id="GO:0016747">
    <property type="term" value="F:acyltransferase activity, transferring groups other than amino-acyl groups"/>
    <property type="evidence" value="ECO:0007669"/>
    <property type="project" value="InterPro"/>
</dbReference>
<accession>A0A5C6CPU0</accession>
<keyword evidence="1" id="KW-1133">Transmembrane helix</keyword>
<dbReference type="EC" id="2.3.1.-" evidence="3"/>
<gene>
    <name evidence="3" type="primary">oatA_3</name>
    <name evidence="3" type="ORF">Pla52o_17220</name>
</gene>
<keyword evidence="3" id="KW-0808">Transferase</keyword>
<organism evidence="3 4">
    <name type="scientific">Novipirellula galeiformis</name>
    <dbReference type="NCBI Taxonomy" id="2528004"/>
    <lineage>
        <taxon>Bacteria</taxon>
        <taxon>Pseudomonadati</taxon>
        <taxon>Planctomycetota</taxon>
        <taxon>Planctomycetia</taxon>
        <taxon>Pirellulales</taxon>
        <taxon>Pirellulaceae</taxon>
        <taxon>Novipirellula</taxon>
    </lineage>
</organism>
<feature type="transmembrane region" description="Helical" evidence="1">
    <location>
        <begin position="163"/>
        <end position="181"/>
    </location>
</feature>
<dbReference type="PANTHER" id="PTHR23028:SF53">
    <property type="entry name" value="ACYL_TRANSF_3 DOMAIN-CONTAINING PROTEIN"/>
    <property type="match status" value="1"/>
</dbReference>
<evidence type="ECO:0000313" key="3">
    <source>
        <dbReference type="EMBL" id="TWU25421.1"/>
    </source>
</evidence>
<evidence type="ECO:0000256" key="1">
    <source>
        <dbReference type="SAM" id="Phobius"/>
    </source>
</evidence>
<feature type="transmembrane region" description="Helical" evidence="1">
    <location>
        <begin position="68"/>
        <end position="85"/>
    </location>
</feature>
<dbReference type="InterPro" id="IPR050879">
    <property type="entry name" value="Acyltransferase_3"/>
</dbReference>
<feature type="transmembrane region" description="Helical" evidence="1">
    <location>
        <begin position="106"/>
        <end position="123"/>
    </location>
</feature>
<keyword evidence="1" id="KW-0812">Transmembrane</keyword>
<dbReference type="Pfam" id="PF01757">
    <property type="entry name" value="Acyl_transf_3"/>
    <property type="match status" value="1"/>
</dbReference>
<feature type="transmembrane region" description="Helical" evidence="1">
    <location>
        <begin position="214"/>
        <end position="237"/>
    </location>
</feature>
<evidence type="ECO:0000313" key="4">
    <source>
        <dbReference type="Proteomes" id="UP000316304"/>
    </source>
</evidence>
<dbReference type="GO" id="GO:0000271">
    <property type="term" value="P:polysaccharide biosynthetic process"/>
    <property type="evidence" value="ECO:0007669"/>
    <property type="project" value="TreeGrafter"/>
</dbReference>
<dbReference type="PANTHER" id="PTHR23028">
    <property type="entry name" value="ACETYLTRANSFERASE"/>
    <property type="match status" value="1"/>
</dbReference>
<proteinExistence type="predicted"/>
<comment type="caution">
    <text evidence="3">The sequence shown here is derived from an EMBL/GenBank/DDBJ whole genome shotgun (WGS) entry which is preliminary data.</text>
</comment>
<feature type="transmembrane region" description="Helical" evidence="1">
    <location>
        <begin position="314"/>
        <end position="338"/>
    </location>
</feature>
<evidence type="ECO:0000259" key="2">
    <source>
        <dbReference type="Pfam" id="PF01757"/>
    </source>
</evidence>
<dbReference type="EMBL" id="SJPT01000002">
    <property type="protein sequence ID" value="TWU25421.1"/>
    <property type="molecule type" value="Genomic_DNA"/>
</dbReference>
<sequence>MTPRSQSEAANHGVAEPVWKKGSHLPELDGLRGFAILIVTLYRFGKEFPVETTAGKLIGLLLSQGDRGVELFFVLSGFLITGILIDAKNRPHYFRNFIARRSLRIFPLYFCSLLLIVVGAELLPELHEMFATPLGNQFYLWTYLVNVKMSIENEWCFGYLDHFWSLAVEEHFYFVWPLVVLCIRSTYLLRVAVGLAILSALSRIAFVLITHHGIAADVFTIFRIDALLVGSVIASLARSQRGLEPLRKWLPITLAGCATIIVSGLVLKKGLFTIPLSVWPTIWGCILVWLLTANRSDALARLFNSAALRSLGKYSYAMYVFQNPLIPMMSAVLSVAALTSSVGNPVVGHLLYIALMSSVTYMAAIVSWNLLERHFLKLKKYFPSHPAV</sequence>
<dbReference type="Proteomes" id="UP000316304">
    <property type="component" value="Unassembled WGS sequence"/>
</dbReference>
<keyword evidence="3" id="KW-0012">Acyltransferase</keyword>
<name>A0A5C6CPU0_9BACT</name>
<feature type="transmembrane region" description="Helical" evidence="1">
    <location>
        <begin position="249"/>
        <end position="267"/>
    </location>
</feature>
<feature type="transmembrane region" description="Helical" evidence="1">
    <location>
        <begin position="273"/>
        <end position="293"/>
    </location>
</feature>
<keyword evidence="4" id="KW-1185">Reference proteome</keyword>
<dbReference type="AlphaFoldDB" id="A0A5C6CPU0"/>